<dbReference type="AlphaFoldDB" id="Q64AZ4"/>
<protein>
    <submittedName>
        <fullName evidence="1">Uncharacterized protein</fullName>
    </submittedName>
</protein>
<accession>Q64AZ4</accession>
<organism evidence="1">
    <name type="scientific">Uncultured archaeon GZfos26G2</name>
    <dbReference type="NCBI Taxonomy" id="3386331"/>
    <lineage>
        <taxon>Archaea</taxon>
        <taxon>Methanobacteriati</taxon>
        <taxon>Methanobacteriota</taxon>
        <taxon>Stenosarchaea group</taxon>
        <taxon>Methanomicrobia</taxon>
        <taxon>Candidatus Methanophagales</taxon>
        <taxon>Candidatus Methanophagaceae</taxon>
        <taxon>Candidatus Methanophaga</taxon>
    </lineage>
</organism>
<proteinExistence type="predicted"/>
<reference evidence="1" key="1">
    <citation type="journal article" date="2004" name="Science">
        <title>Reverse methanogenesis: testing the hypothesis with environmental genomics.</title>
        <authorList>
            <person name="Hallam S.J."/>
            <person name="Putnam N."/>
            <person name="Preston C.M."/>
            <person name="Detter J.C."/>
            <person name="Rokhsar D."/>
            <person name="Richardson P.M."/>
            <person name="DeLong E.F."/>
        </authorList>
    </citation>
    <scope>NUCLEOTIDE SEQUENCE</scope>
</reference>
<reference evidence="1" key="2">
    <citation type="submission" date="2004-08" db="EMBL/GenBank/DDBJ databases">
        <authorList>
            <person name="Putnam N."/>
            <person name="Detter J.C."/>
            <person name="Richardson P.M."/>
            <person name="Rokhsar D."/>
        </authorList>
    </citation>
    <scope>NUCLEOTIDE SEQUENCE</scope>
</reference>
<evidence type="ECO:0000313" key="1">
    <source>
        <dbReference type="EMBL" id="AAU83433.1"/>
    </source>
</evidence>
<name>Q64AZ4_UNCAG</name>
<gene>
    <name evidence="1" type="ORF">GZ28B8_29</name>
</gene>
<dbReference type="EMBL" id="AY714849">
    <property type="protein sequence ID" value="AAU83433.1"/>
    <property type="molecule type" value="Genomic_DNA"/>
</dbReference>
<sequence length="97" mass="11342">MQVLVQSNFNVEFGFKRLKEKMPKLYYDDDANLSNLLEKTIAEIRYGNQGILHSIRKLYFLSERNDPQTPRYMTESKARRGKVANGPVEQAELYVRA</sequence>